<comment type="caution">
    <text evidence="8">The sequence shown here is derived from an EMBL/GenBank/DDBJ whole genome shotgun (WGS) entry which is preliminary data.</text>
</comment>
<dbReference type="PIRSF" id="PIRSF006648">
    <property type="entry name" value="DrrB"/>
    <property type="match status" value="1"/>
</dbReference>
<feature type="transmembrane region" description="Helical" evidence="6">
    <location>
        <begin position="148"/>
        <end position="172"/>
    </location>
</feature>
<organism evidence="8 9">
    <name type="scientific">Streptomyces tubercidicus</name>
    <dbReference type="NCBI Taxonomy" id="47759"/>
    <lineage>
        <taxon>Bacteria</taxon>
        <taxon>Bacillati</taxon>
        <taxon>Actinomycetota</taxon>
        <taxon>Actinomycetes</taxon>
        <taxon>Kitasatosporales</taxon>
        <taxon>Streptomycetaceae</taxon>
        <taxon>Streptomyces</taxon>
    </lineage>
</organism>
<reference evidence="8 9" key="1">
    <citation type="submission" date="2019-12" db="EMBL/GenBank/DDBJ databases">
        <title>Whole genome shotgun sequence of Streptomyces tubercidicus NBRC 13090.</title>
        <authorList>
            <person name="Ichikawa N."/>
            <person name="Kimura A."/>
            <person name="Kitahashi Y."/>
            <person name="Komaki H."/>
            <person name="Tamura T."/>
        </authorList>
    </citation>
    <scope>NUCLEOTIDE SEQUENCE [LARGE SCALE GENOMIC DNA]</scope>
    <source>
        <strain evidence="8 9">NBRC 13090</strain>
    </source>
</reference>
<evidence type="ECO:0000256" key="1">
    <source>
        <dbReference type="ARBA" id="ARBA00004141"/>
    </source>
</evidence>
<dbReference type="Proteomes" id="UP000431826">
    <property type="component" value="Unassembled WGS sequence"/>
</dbReference>
<keyword evidence="2 6" id="KW-0812">Transmembrane</keyword>
<gene>
    <name evidence="8" type="ORF">Stube_34560</name>
</gene>
<dbReference type="InterPro" id="IPR051784">
    <property type="entry name" value="Nod_factor_ABC_transporter"/>
</dbReference>
<sequence>MTTLTYAARDARTMLRRNLKHALRYPSMTISVVATPVLMLLLFTYVFGGALGTGIGGMSSGSPEYIDYLAPGIILMAATSGALVTAVGVSVDMTEGIVNRFRTMAISRASFLTGHVVGSVLQTLVSIAFVIGVALLMGFRPHATPLGWLAAAGLLTLLTLALTWVSAAIGLVAKNPETASNIPLPLQFLPFLGSAIVPPESMPTGLRWFAEYQPFTPVIETLRGLLMGTGVGTGAAIGAVAWCVGLTLLGYLWARTAFRRSANG</sequence>
<protein>
    <recommendedName>
        <fullName evidence="6">Transport permease protein</fullName>
    </recommendedName>
</protein>
<evidence type="ECO:0000313" key="8">
    <source>
        <dbReference type="EMBL" id="GFE38783.1"/>
    </source>
</evidence>
<dbReference type="InterPro" id="IPR013525">
    <property type="entry name" value="ABC2_TM"/>
</dbReference>
<feature type="transmembrane region" description="Helical" evidence="6">
    <location>
        <begin position="179"/>
        <end position="197"/>
    </location>
</feature>
<dbReference type="OrthoDB" id="670210at2"/>
<dbReference type="PANTHER" id="PTHR43229:SF2">
    <property type="entry name" value="NODULATION PROTEIN J"/>
    <property type="match status" value="1"/>
</dbReference>
<keyword evidence="3 6" id="KW-1133">Transmembrane helix</keyword>
<feature type="transmembrane region" description="Helical" evidence="6">
    <location>
        <begin position="22"/>
        <end position="48"/>
    </location>
</feature>
<dbReference type="GO" id="GO:0046677">
    <property type="term" value="P:response to antibiotic"/>
    <property type="evidence" value="ECO:0007669"/>
    <property type="project" value="UniProtKB-KW"/>
</dbReference>
<evidence type="ECO:0000256" key="2">
    <source>
        <dbReference type="ARBA" id="ARBA00022692"/>
    </source>
</evidence>
<comment type="similarity">
    <text evidence="6">Belongs to the ABC-2 integral membrane protein family.</text>
</comment>
<feature type="transmembrane region" description="Helical" evidence="6">
    <location>
        <begin position="112"/>
        <end position="136"/>
    </location>
</feature>
<proteinExistence type="inferred from homology"/>
<dbReference type="EMBL" id="BLIR01000001">
    <property type="protein sequence ID" value="GFE38783.1"/>
    <property type="molecule type" value="Genomic_DNA"/>
</dbReference>
<name>A0A640URX6_9ACTN</name>
<evidence type="ECO:0000259" key="7">
    <source>
        <dbReference type="PROSITE" id="PS51012"/>
    </source>
</evidence>
<keyword evidence="6" id="KW-1003">Cell membrane</keyword>
<evidence type="ECO:0000256" key="4">
    <source>
        <dbReference type="ARBA" id="ARBA00023136"/>
    </source>
</evidence>
<dbReference type="GO" id="GO:0140359">
    <property type="term" value="F:ABC-type transporter activity"/>
    <property type="evidence" value="ECO:0007669"/>
    <property type="project" value="InterPro"/>
</dbReference>
<dbReference type="RefSeq" id="WP_159744637.1">
    <property type="nucleotide sequence ID" value="NZ_BLIR01000001.1"/>
</dbReference>
<dbReference type="Pfam" id="PF01061">
    <property type="entry name" value="ABC2_membrane"/>
    <property type="match status" value="1"/>
</dbReference>
<evidence type="ECO:0000256" key="3">
    <source>
        <dbReference type="ARBA" id="ARBA00022989"/>
    </source>
</evidence>
<dbReference type="GO" id="GO:0043190">
    <property type="term" value="C:ATP-binding cassette (ABC) transporter complex"/>
    <property type="evidence" value="ECO:0007669"/>
    <property type="project" value="InterPro"/>
</dbReference>
<comment type="subcellular location">
    <subcellularLocation>
        <location evidence="6">Cell membrane</location>
        <topology evidence="6">Multi-pass membrane protein</topology>
    </subcellularLocation>
    <subcellularLocation>
        <location evidence="1">Membrane</location>
        <topology evidence="1">Multi-pass membrane protein</topology>
    </subcellularLocation>
</comment>
<evidence type="ECO:0000256" key="5">
    <source>
        <dbReference type="ARBA" id="ARBA00023251"/>
    </source>
</evidence>
<keyword evidence="9" id="KW-1185">Reference proteome</keyword>
<dbReference type="InterPro" id="IPR047817">
    <property type="entry name" value="ABC2_TM_bact-type"/>
</dbReference>
<feature type="domain" description="ABC transmembrane type-2" evidence="7">
    <location>
        <begin position="27"/>
        <end position="261"/>
    </location>
</feature>
<dbReference type="InterPro" id="IPR000412">
    <property type="entry name" value="ABC_2_transport"/>
</dbReference>
<keyword evidence="6" id="KW-0813">Transport</keyword>
<accession>A0A640URX6</accession>
<feature type="transmembrane region" description="Helical" evidence="6">
    <location>
        <begin position="68"/>
        <end position="91"/>
    </location>
</feature>
<keyword evidence="4 6" id="KW-0472">Membrane</keyword>
<dbReference type="PANTHER" id="PTHR43229">
    <property type="entry name" value="NODULATION PROTEIN J"/>
    <property type="match status" value="1"/>
</dbReference>
<keyword evidence="5" id="KW-0046">Antibiotic resistance</keyword>
<dbReference type="AlphaFoldDB" id="A0A640URX6"/>
<evidence type="ECO:0000313" key="9">
    <source>
        <dbReference type="Proteomes" id="UP000431826"/>
    </source>
</evidence>
<dbReference type="PROSITE" id="PS51012">
    <property type="entry name" value="ABC_TM2"/>
    <property type="match status" value="1"/>
</dbReference>
<evidence type="ECO:0000256" key="6">
    <source>
        <dbReference type="RuleBase" id="RU361157"/>
    </source>
</evidence>
<dbReference type="GeneID" id="96284555"/>
<feature type="transmembrane region" description="Helical" evidence="6">
    <location>
        <begin position="231"/>
        <end position="254"/>
    </location>
</feature>